<feature type="domain" description="Nmd3 N-terminal" evidence="3">
    <location>
        <begin position="4"/>
        <end position="210"/>
    </location>
</feature>
<evidence type="ECO:0000259" key="3">
    <source>
        <dbReference type="Pfam" id="PF04981"/>
    </source>
</evidence>
<sequence>MEEKNFISSFPPKQINIKRCQICKRYQLGNDSASNFVPIIFESDDFIQFCLSFLLCPQNIQITRANIIQSNYSSSNSFLLSIDFINDGNQKKQAAIHFIIEDSMCNFCKESLISVQSQQWSSTVIISAFDDRTRPLQWLEKEIEKSFQIKNSPNDLNNSMNPASMMTKENDTLIYKFNSKITAFRLVSFIKSEIAVQIKEIIEKVPRNASFNSESFYDHDLNVTYSVSLPGIWEDDLVCLPESICQIKGSSCLCICTKVSDSIIFTDPESGILTEITPEEYWKNPFSALIKKSSMVLFDVITITTFGPKCGRNQMCDLEIVLDVNNLTEKSVIFDKNKNANDKSNVNLNFISIFVKSHLGDQLQPGDFCLGYDLRNGIDIPPGSGPLHSQPEAVIVSKVDSIENFNHEYFVNEFVKDGFNIGMIKEYLLVNKVPPPEQSNQSGEQKELSNQFNSLVV</sequence>
<dbReference type="PANTHER" id="PTHR12746">
    <property type="entry name" value="NONSENSE-MEDIATED MRNA DECAY PROTEIN 3"/>
    <property type="match status" value="1"/>
</dbReference>
<evidence type="ECO:0000256" key="1">
    <source>
        <dbReference type="RuleBase" id="RU364108"/>
    </source>
</evidence>
<comment type="caution">
    <text evidence="5">The sequence shown here is derived from an EMBL/GenBank/DDBJ whole genome shotgun (WGS) entry which is preliminary data.</text>
</comment>
<accession>A0ABR2HJV2</accession>
<keyword evidence="6" id="KW-1185">Reference proteome</keyword>
<reference evidence="5 6" key="1">
    <citation type="submission" date="2024-04" db="EMBL/GenBank/DDBJ databases">
        <title>Tritrichomonas musculus Genome.</title>
        <authorList>
            <person name="Alves-Ferreira E."/>
            <person name="Grigg M."/>
            <person name="Lorenzi H."/>
            <person name="Galac M."/>
        </authorList>
    </citation>
    <scope>NUCLEOTIDE SEQUENCE [LARGE SCALE GENOMIC DNA]</scope>
    <source>
        <strain evidence="5 6">EAF2021</strain>
    </source>
</reference>
<comment type="subcellular location">
    <subcellularLocation>
        <location evidence="1">Cytoplasm</location>
    </subcellularLocation>
    <subcellularLocation>
        <location evidence="1">Nucleus</location>
    </subcellularLocation>
</comment>
<keyword evidence="1" id="KW-0813">Transport</keyword>
<feature type="region of interest" description="Disordered" evidence="2">
    <location>
        <begin position="435"/>
        <end position="457"/>
    </location>
</feature>
<organism evidence="5 6">
    <name type="scientific">Tritrichomonas musculus</name>
    <dbReference type="NCBI Taxonomy" id="1915356"/>
    <lineage>
        <taxon>Eukaryota</taxon>
        <taxon>Metamonada</taxon>
        <taxon>Parabasalia</taxon>
        <taxon>Tritrichomonadida</taxon>
        <taxon>Tritrichomonadidae</taxon>
        <taxon>Tritrichomonas</taxon>
    </lineage>
</organism>
<gene>
    <name evidence="5" type="ORF">M9Y10_019279</name>
</gene>
<dbReference type="Proteomes" id="UP001470230">
    <property type="component" value="Unassembled WGS sequence"/>
</dbReference>
<comment type="similarity">
    <text evidence="1">Belongs to the NMD3 family.</text>
</comment>
<proteinExistence type="inferred from homology"/>
<evidence type="ECO:0000256" key="2">
    <source>
        <dbReference type="SAM" id="MobiDB-lite"/>
    </source>
</evidence>
<dbReference type="InterPro" id="IPR039768">
    <property type="entry name" value="Nmd3"/>
</dbReference>
<dbReference type="Pfam" id="PF21193">
    <property type="entry name" value="NMD_SH3"/>
    <property type="match status" value="1"/>
</dbReference>
<evidence type="ECO:0000259" key="4">
    <source>
        <dbReference type="Pfam" id="PF21193"/>
    </source>
</evidence>
<evidence type="ECO:0000313" key="5">
    <source>
        <dbReference type="EMBL" id="KAK8848223.1"/>
    </source>
</evidence>
<keyword evidence="1" id="KW-0653">Protein transport</keyword>
<dbReference type="InterPro" id="IPR007064">
    <property type="entry name" value="Nmd3_N"/>
</dbReference>
<evidence type="ECO:0000313" key="6">
    <source>
        <dbReference type="Proteomes" id="UP001470230"/>
    </source>
</evidence>
<dbReference type="InterPro" id="IPR048899">
    <property type="entry name" value="NMD_SH3"/>
</dbReference>
<comment type="function">
    <text evidence="1">Acts as an adapter for the XPO1/CRM1-mediated export of the 60S ribosomal subunit.</text>
</comment>
<keyword evidence="1" id="KW-0539">Nucleus</keyword>
<protein>
    <recommendedName>
        <fullName evidence="1">60S ribosomal export protein NMD3</fullName>
    </recommendedName>
</protein>
<name>A0ABR2HJV2_9EUKA</name>
<dbReference type="PANTHER" id="PTHR12746:SF2">
    <property type="entry name" value="60S RIBOSOMAL EXPORT PROTEIN NMD3"/>
    <property type="match status" value="1"/>
</dbReference>
<feature type="compositionally biased region" description="Polar residues" evidence="2">
    <location>
        <begin position="438"/>
        <end position="457"/>
    </location>
</feature>
<feature type="domain" description="60S ribosomal export protein NMD3 SH3" evidence="4">
    <location>
        <begin position="234"/>
        <end position="276"/>
    </location>
</feature>
<keyword evidence="1" id="KW-0963">Cytoplasm</keyword>
<dbReference type="Pfam" id="PF04981">
    <property type="entry name" value="NMD3"/>
    <property type="match status" value="1"/>
</dbReference>
<dbReference type="EMBL" id="JAPFFF010000027">
    <property type="protein sequence ID" value="KAK8848223.1"/>
    <property type="molecule type" value="Genomic_DNA"/>
</dbReference>